<evidence type="ECO:0000313" key="6">
    <source>
        <dbReference type="EMBL" id="OAF65991.1"/>
    </source>
</evidence>
<evidence type="ECO:0000256" key="2">
    <source>
        <dbReference type="PROSITE-ProRule" id="PRU00723"/>
    </source>
</evidence>
<reference evidence="6 7" key="1">
    <citation type="submission" date="2016-04" db="EMBL/GenBank/DDBJ databases">
        <title>The genome of Intoshia linei affirms orthonectids as highly simplified spiralians.</title>
        <authorList>
            <person name="Mikhailov K.V."/>
            <person name="Slusarev G.S."/>
            <person name="Nikitin M.A."/>
            <person name="Logacheva M.D."/>
            <person name="Penin A."/>
            <person name="Aleoshin V."/>
            <person name="Panchin Y.V."/>
        </authorList>
    </citation>
    <scope>NUCLEOTIDE SEQUENCE [LARGE SCALE GENOMIC DNA]</scope>
    <source>
        <strain evidence="6">Intl2013</strain>
        <tissue evidence="6">Whole animal</tissue>
    </source>
</reference>
<gene>
    <name evidence="6" type="ORF">A3Q56_06260</name>
</gene>
<dbReference type="PROSITE" id="PS50103">
    <property type="entry name" value="ZF_C3H1"/>
    <property type="match status" value="1"/>
</dbReference>
<organism evidence="6 7">
    <name type="scientific">Intoshia linei</name>
    <dbReference type="NCBI Taxonomy" id="1819745"/>
    <lineage>
        <taxon>Eukaryota</taxon>
        <taxon>Metazoa</taxon>
        <taxon>Spiralia</taxon>
        <taxon>Lophotrochozoa</taxon>
        <taxon>Mesozoa</taxon>
        <taxon>Orthonectida</taxon>
        <taxon>Rhopaluridae</taxon>
        <taxon>Intoshia</taxon>
    </lineage>
</organism>
<dbReference type="GO" id="GO:0072357">
    <property type="term" value="C:PTW/PP1 phosphatase complex"/>
    <property type="evidence" value="ECO:0007669"/>
    <property type="project" value="TreeGrafter"/>
</dbReference>
<dbReference type="Proteomes" id="UP000078046">
    <property type="component" value="Unassembled WGS sequence"/>
</dbReference>
<keyword evidence="7" id="KW-1185">Reference proteome</keyword>
<feature type="domain" description="C3H1-type" evidence="4">
    <location>
        <begin position="472"/>
        <end position="499"/>
    </location>
</feature>
<dbReference type="PANTHER" id="PTHR46557:SF1">
    <property type="entry name" value="SERINE_THREONINE-PROTEIN PHOSPHATASE 1 REGULATORY SUBUNIT 10"/>
    <property type="match status" value="1"/>
</dbReference>
<comment type="subcellular location">
    <subcellularLocation>
        <location evidence="1">Nucleus</location>
    </subcellularLocation>
</comment>
<dbReference type="SUPFAM" id="SSF47676">
    <property type="entry name" value="Conserved domain common to transcription factors TFIIS, elongin A, CRSP70"/>
    <property type="match status" value="1"/>
</dbReference>
<dbReference type="PANTHER" id="PTHR46557">
    <property type="entry name" value="SERINE/THREONINE-PROTEIN PHOSPHATASE 1 REGULATORY SUBUNIT 10-RELATED"/>
    <property type="match status" value="1"/>
</dbReference>
<accession>A0A177AX59</accession>
<feature type="region of interest" description="Disordered" evidence="3">
    <location>
        <begin position="214"/>
        <end position="233"/>
    </location>
</feature>
<dbReference type="PROSITE" id="PS51319">
    <property type="entry name" value="TFIIS_N"/>
    <property type="match status" value="1"/>
</dbReference>
<dbReference type="OrthoDB" id="2138378at2759"/>
<dbReference type="EMBL" id="LWCA01001074">
    <property type="protein sequence ID" value="OAF65991.1"/>
    <property type="molecule type" value="Genomic_DNA"/>
</dbReference>
<dbReference type="GO" id="GO:0008270">
    <property type="term" value="F:zinc ion binding"/>
    <property type="evidence" value="ECO:0007669"/>
    <property type="project" value="UniProtKB-KW"/>
</dbReference>
<evidence type="ECO:0000313" key="7">
    <source>
        <dbReference type="Proteomes" id="UP000078046"/>
    </source>
</evidence>
<dbReference type="AlphaFoldDB" id="A0A177AX59"/>
<dbReference type="InterPro" id="IPR035441">
    <property type="entry name" value="TFIIS/LEDGF_dom_sf"/>
</dbReference>
<evidence type="ECO:0008006" key="8">
    <source>
        <dbReference type="Google" id="ProtNLM"/>
    </source>
</evidence>
<keyword evidence="2" id="KW-0479">Metal-binding</keyword>
<keyword evidence="2" id="KW-0863">Zinc-finger</keyword>
<dbReference type="GO" id="GO:0008157">
    <property type="term" value="F:protein phosphatase 1 binding"/>
    <property type="evidence" value="ECO:0007669"/>
    <property type="project" value="TreeGrafter"/>
</dbReference>
<dbReference type="GO" id="GO:0000785">
    <property type="term" value="C:chromatin"/>
    <property type="evidence" value="ECO:0007669"/>
    <property type="project" value="TreeGrafter"/>
</dbReference>
<evidence type="ECO:0000259" key="4">
    <source>
        <dbReference type="PROSITE" id="PS50103"/>
    </source>
</evidence>
<feature type="zinc finger region" description="C3H1-type" evidence="2">
    <location>
        <begin position="472"/>
        <end position="499"/>
    </location>
</feature>
<comment type="caution">
    <text evidence="6">The sequence shown here is derived from an EMBL/GenBank/DDBJ whole genome shotgun (WGS) entry which is preliminary data.</text>
</comment>
<evidence type="ECO:0000256" key="1">
    <source>
        <dbReference type="PROSITE-ProRule" id="PRU00649"/>
    </source>
</evidence>
<dbReference type="Gene3D" id="1.20.930.10">
    <property type="entry name" value="Conserved domain common to transcription factors TFIIS, elongin A, CRSP70"/>
    <property type="match status" value="1"/>
</dbReference>
<feature type="domain" description="TFIIS N-terminal" evidence="5">
    <location>
        <begin position="68"/>
        <end position="142"/>
    </location>
</feature>
<evidence type="ECO:0000256" key="3">
    <source>
        <dbReference type="SAM" id="MobiDB-lite"/>
    </source>
</evidence>
<dbReference type="InterPro" id="IPR000571">
    <property type="entry name" value="Znf_CCCH"/>
</dbReference>
<protein>
    <recommendedName>
        <fullName evidence="8">Serine/threonine-protein phosphatase 1 regulatory subunit 10</fullName>
    </recommendedName>
</protein>
<dbReference type="InterPro" id="IPR017923">
    <property type="entry name" value="TFIIS_N"/>
</dbReference>
<dbReference type="Pfam" id="PF08711">
    <property type="entry name" value="Med26"/>
    <property type="match status" value="1"/>
</dbReference>
<sequence length="547" mass="62331">MEESEYITSIENLLDGKGALKSTEIECFKTCLFQANGSLVKQNTLLKIVDKTIDKEFIQELLQSCLWSVLSGWLKRWHEDNEQSMCLQILSVFYKLPISLKLLKIDSTPKFIKKYGRNATDLEVRSLCNSIVDAWKKFIEGQCNITKVDEKKVKRKIYKEVTKPLESRELMNALDNAISLQRVEVVKKKRRLVKKPNQINPLIVEPIPNIVITNGSKESDKTSESMDDTASSNDSHVNIPFELKSILRHSAVGLCKKVSWVDDENLQTVHVFDFDPNERVNVNRILPSPVESTHHLLKMDSIPSSQTNLSENDDENVVLWRKPHKITGVEHLKINSRCTSEEESIQNQYQKMTLATIYFTKNTIPPSAAEPDDLNYTKKEPILINASDGGEVIVSKYTPKYSTVPITKPTTEYQTPSPRNVNFNMPPPGMLPVNLQSNTVYNLPIPFNPIQFTPNLVTCPRPSYQNIPQYPIKTITICPFYVRGMCKFGVRCKHPHPKPKTDINFNSLMLDSEICKQCKPTKFDKETKISKFDTSEPIDPKLSVLNG</sequence>
<name>A0A177AX59_9BILA</name>
<dbReference type="SMART" id="SM00356">
    <property type="entry name" value="ZnF_C3H1"/>
    <property type="match status" value="1"/>
</dbReference>
<evidence type="ECO:0000259" key="5">
    <source>
        <dbReference type="PROSITE" id="PS51319"/>
    </source>
</evidence>
<keyword evidence="1" id="KW-0539">Nucleus</keyword>
<proteinExistence type="predicted"/>
<keyword evidence="2" id="KW-0862">Zinc</keyword>
<dbReference type="GO" id="GO:0005634">
    <property type="term" value="C:nucleus"/>
    <property type="evidence" value="ECO:0007669"/>
    <property type="project" value="UniProtKB-SubCell"/>
</dbReference>